<feature type="transmembrane region" description="Helical" evidence="9">
    <location>
        <begin position="646"/>
        <end position="666"/>
    </location>
</feature>
<keyword evidence="14" id="KW-1185">Reference proteome</keyword>
<keyword evidence="4" id="KW-0297">G-protein coupled receptor</keyword>
<dbReference type="OrthoDB" id="2150267at2759"/>
<dbReference type="EMBL" id="KB293808">
    <property type="protein sequence ID" value="ELU15442.1"/>
    <property type="molecule type" value="Genomic_DNA"/>
</dbReference>
<evidence type="ECO:0000256" key="10">
    <source>
        <dbReference type="SAM" id="SignalP"/>
    </source>
</evidence>
<keyword evidence="10" id="KW-0732">Signal</keyword>
<evidence type="ECO:0000313" key="13">
    <source>
        <dbReference type="EnsemblMetazoa" id="CapteP203390"/>
    </source>
</evidence>
<comment type="subcellular location">
    <subcellularLocation>
        <location evidence="1">Membrane</location>
        <topology evidence="1">Multi-pass membrane protein</topology>
    </subcellularLocation>
</comment>
<dbReference type="STRING" id="283909.R7VA80"/>
<dbReference type="EnsemblMetazoa" id="CapteT203390">
    <property type="protein sequence ID" value="CapteP203390"/>
    <property type="gene ID" value="CapteG203390"/>
</dbReference>
<dbReference type="OMA" id="MIVGWYS"/>
<evidence type="ECO:0000259" key="11">
    <source>
        <dbReference type="PROSITE" id="PS50259"/>
    </source>
</evidence>
<dbReference type="HOGENOM" id="CLU_005240_2_0_1"/>
<feature type="transmembrane region" description="Helical" evidence="9">
    <location>
        <begin position="449"/>
        <end position="474"/>
    </location>
</feature>
<evidence type="ECO:0000313" key="14">
    <source>
        <dbReference type="Proteomes" id="UP000014760"/>
    </source>
</evidence>
<feature type="transmembrane region" description="Helical" evidence="9">
    <location>
        <begin position="617"/>
        <end position="639"/>
    </location>
</feature>
<gene>
    <name evidence="12" type="ORF">CAPTEDRAFT_203390</name>
</gene>
<keyword evidence="2 9" id="KW-0812">Transmembrane</keyword>
<evidence type="ECO:0000256" key="8">
    <source>
        <dbReference type="ARBA" id="ARBA00023224"/>
    </source>
</evidence>
<dbReference type="AlphaFoldDB" id="R7VA80"/>
<feature type="domain" description="G-protein coupled receptors family 3 profile" evidence="11">
    <location>
        <begin position="563"/>
        <end position="666"/>
    </location>
</feature>
<dbReference type="PROSITE" id="PS50259">
    <property type="entry name" value="G_PROTEIN_RECEP_F3_4"/>
    <property type="match status" value="1"/>
</dbReference>
<reference evidence="12 14" key="2">
    <citation type="journal article" date="2013" name="Nature">
        <title>Insights into bilaterian evolution from three spiralian genomes.</title>
        <authorList>
            <person name="Simakov O."/>
            <person name="Marletaz F."/>
            <person name="Cho S.J."/>
            <person name="Edsinger-Gonzales E."/>
            <person name="Havlak P."/>
            <person name="Hellsten U."/>
            <person name="Kuo D.H."/>
            <person name="Larsson T."/>
            <person name="Lv J."/>
            <person name="Arendt D."/>
            <person name="Savage R."/>
            <person name="Osoegawa K."/>
            <person name="de Jong P."/>
            <person name="Grimwood J."/>
            <person name="Chapman J.A."/>
            <person name="Shapiro H."/>
            <person name="Aerts A."/>
            <person name="Otillar R.P."/>
            <person name="Terry A.Y."/>
            <person name="Boore J.L."/>
            <person name="Grigoriev I.V."/>
            <person name="Lindberg D.R."/>
            <person name="Seaver E.C."/>
            <person name="Weisblat D.A."/>
            <person name="Putnam N.H."/>
            <person name="Rokhsar D.S."/>
        </authorList>
    </citation>
    <scope>NUCLEOTIDE SEQUENCE</scope>
    <source>
        <strain evidence="12 14">I ESC-2004</strain>
    </source>
</reference>
<dbReference type="InterPro" id="IPR028082">
    <property type="entry name" value="Peripla_BP_I"/>
</dbReference>
<evidence type="ECO:0000256" key="4">
    <source>
        <dbReference type="ARBA" id="ARBA00023040"/>
    </source>
</evidence>
<protein>
    <recommendedName>
        <fullName evidence="11">G-protein coupled receptors family 3 profile domain-containing protein</fullName>
    </recommendedName>
</protein>
<dbReference type="GO" id="GO:0038039">
    <property type="term" value="C:G protein-coupled receptor heterodimeric complex"/>
    <property type="evidence" value="ECO:0007669"/>
    <property type="project" value="TreeGrafter"/>
</dbReference>
<feature type="transmembrane region" description="Helical" evidence="9">
    <location>
        <begin position="581"/>
        <end position="602"/>
    </location>
</feature>
<dbReference type="Pfam" id="PF01094">
    <property type="entry name" value="ANF_receptor"/>
    <property type="match status" value="1"/>
</dbReference>
<evidence type="ECO:0000313" key="12">
    <source>
        <dbReference type="EMBL" id="ELU15442.1"/>
    </source>
</evidence>
<organism evidence="12">
    <name type="scientific">Capitella teleta</name>
    <name type="common">Polychaete worm</name>
    <dbReference type="NCBI Taxonomy" id="283909"/>
    <lineage>
        <taxon>Eukaryota</taxon>
        <taxon>Metazoa</taxon>
        <taxon>Spiralia</taxon>
        <taxon>Lophotrochozoa</taxon>
        <taxon>Annelida</taxon>
        <taxon>Polychaeta</taxon>
        <taxon>Sedentaria</taxon>
        <taxon>Scolecida</taxon>
        <taxon>Capitellidae</taxon>
        <taxon>Capitella</taxon>
    </lineage>
</organism>
<accession>R7VA80</accession>
<dbReference type="Gene3D" id="3.40.50.2300">
    <property type="match status" value="2"/>
</dbReference>
<dbReference type="PANTHER" id="PTHR10519">
    <property type="entry name" value="GABA-B RECEPTOR"/>
    <property type="match status" value="1"/>
</dbReference>
<feature type="signal peptide" evidence="10">
    <location>
        <begin position="1"/>
        <end position="16"/>
    </location>
</feature>
<dbReference type="GO" id="GO:0004965">
    <property type="term" value="F:G protein-coupled GABA receptor activity"/>
    <property type="evidence" value="ECO:0007669"/>
    <property type="project" value="InterPro"/>
</dbReference>
<name>R7VA80_CAPTE</name>
<proteinExistence type="predicted"/>
<dbReference type="CDD" id="cd06366">
    <property type="entry name" value="PBP1_GABAb_receptor"/>
    <property type="match status" value="1"/>
</dbReference>
<keyword evidence="8" id="KW-0807">Transducer</keyword>
<dbReference type="SUPFAM" id="SSF53822">
    <property type="entry name" value="Periplasmic binding protein-like I"/>
    <property type="match status" value="1"/>
</dbReference>
<dbReference type="PANTHER" id="PTHR10519:SF20">
    <property type="entry name" value="G-PROTEIN COUPLED RECEPTOR 156-RELATED"/>
    <property type="match status" value="1"/>
</dbReference>
<feature type="transmembrane region" description="Helical" evidence="9">
    <location>
        <begin position="486"/>
        <end position="505"/>
    </location>
</feature>
<evidence type="ECO:0000256" key="7">
    <source>
        <dbReference type="ARBA" id="ARBA00023180"/>
    </source>
</evidence>
<sequence length="695" mass="77974">MNIALLVTLFAATVDCQFTRKKNLYFMGLLPYSGNSWPAGFTLESAMHIALDEINSDESVLAEYELKMVTADTQCNVGKGMHALYEMLHDPPTKVAIIGPGCSQFCIVCAQAAPMWNLTLISPSCESDRLNDRSLFPTFFRTAVPNSFLGPTRIAIMEEFGWRKASFVHDSDASFSQQVDVWKELMKSNNMTILSIEVFQSKPALHIRSLKDEDARIIFTACPQDMMVKFICEAYTLGLYGPTLQFFFPRWYSYDWWKQTECPEDHFLAVIDHAIYLGSTLQNPTNSPSISGLRMGQLQHMVQIAMNETLSPGFDYMPFAYDAVWSAALALNLTSQTMASIGINKTLDEFTYADVNIKELMLKSYYEVDFMGIRDRVTFSQDGNSPGIIGITQQIGKTREEIGFYHASLDDTTSHNIVWHHGGISWRGGQKPVDSVQRVIKREFVSSTMYFAMAGWAALGMVQDVCLLIFNIKFRKYRAIKLSSPNINNLVLIGCFIVHVTVLFADTDGFIFSPKIICTVRFYTLTLGFSVAFGAFFSKAWRVHVILTQSSKLQTSKHKSITRDVVVVPEVYACVSQFKTYFVGALYSLQGLVMLFGTFLAWETRNITVEALNDSKVIGICIYNVLVLSLVGTVITFTIKDDINMMYGFISCLLNTGTMLTASILLSPRNRGFVMVQAALVARVVKTNYLLAAYS</sequence>
<keyword evidence="7" id="KW-0325">Glycoprotein</keyword>
<keyword evidence="5 9" id="KW-0472">Membrane</keyword>
<dbReference type="InterPro" id="IPR001828">
    <property type="entry name" value="ANF_lig-bd_rcpt"/>
</dbReference>
<feature type="chain" id="PRO_5008788845" description="G-protein coupled receptors family 3 profile domain-containing protein" evidence="10">
    <location>
        <begin position="17"/>
        <end position="695"/>
    </location>
</feature>
<reference evidence="13" key="3">
    <citation type="submission" date="2015-06" db="UniProtKB">
        <authorList>
            <consortium name="EnsemblMetazoa"/>
        </authorList>
    </citation>
    <scope>IDENTIFICATION</scope>
</reference>
<dbReference type="PRINTS" id="PR01177">
    <property type="entry name" value="GABAB1RECPTR"/>
</dbReference>
<keyword evidence="6" id="KW-0675">Receptor</keyword>
<reference evidence="14" key="1">
    <citation type="submission" date="2012-12" db="EMBL/GenBank/DDBJ databases">
        <authorList>
            <person name="Hellsten U."/>
            <person name="Grimwood J."/>
            <person name="Chapman J.A."/>
            <person name="Shapiro H."/>
            <person name="Aerts A."/>
            <person name="Otillar R.P."/>
            <person name="Terry A.Y."/>
            <person name="Boore J.L."/>
            <person name="Simakov O."/>
            <person name="Marletaz F."/>
            <person name="Cho S.-J."/>
            <person name="Edsinger-Gonzales E."/>
            <person name="Havlak P."/>
            <person name="Kuo D.-H."/>
            <person name="Larsson T."/>
            <person name="Lv J."/>
            <person name="Arendt D."/>
            <person name="Savage R."/>
            <person name="Osoegawa K."/>
            <person name="de Jong P."/>
            <person name="Lindberg D.R."/>
            <person name="Seaver E.C."/>
            <person name="Weisblat D.A."/>
            <person name="Putnam N.H."/>
            <person name="Grigoriev I.V."/>
            <person name="Rokhsar D.S."/>
        </authorList>
    </citation>
    <scope>NUCLEOTIDE SEQUENCE</scope>
    <source>
        <strain evidence="14">I ESC-2004</strain>
    </source>
</reference>
<dbReference type="PRINTS" id="PR01176">
    <property type="entry name" value="GABABRECEPTR"/>
</dbReference>
<evidence type="ECO:0000256" key="5">
    <source>
        <dbReference type="ARBA" id="ARBA00023136"/>
    </source>
</evidence>
<evidence type="ECO:0000256" key="3">
    <source>
        <dbReference type="ARBA" id="ARBA00022989"/>
    </source>
</evidence>
<dbReference type="CDD" id="cd15047">
    <property type="entry name" value="7tmC_GABA-B-like"/>
    <property type="match status" value="1"/>
</dbReference>
<dbReference type="InterPro" id="IPR002455">
    <property type="entry name" value="GPCR3_GABA-B"/>
</dbReference>
<evidence type="ECO:0000256" key="1">
    <source>
        <dbReference type="ARBA" id="ARBA00004141"/>
    </source>
</evidence>
<evidence type="ECO:0000256" key="2">
    <source>
        <dbReference type="ARBA" id="ARBA00022692"/>
    </source>
</evidence>
<dbReference type="Pfam" id="PF00003">
    <property type="entry name" value="7tm_3"/>
    <property type="match status" value="2"/>
</dbReference>
<evidence type="ECO:0000256" key="9">
    <source>
        <dbReference type="SAM" id="Phobius"/>
    </source>
</evidence>
<feature type="transmembrane region" description="Helical" evidence="9">
    <location>
        <begin position="511"/>
        <end position="537"/>
    </location>
</feature>
<dbReference type="Proteomes" id="UP000014760">
    <property type="component" value="Unassembled WGS sequence"/>
</dbReference>
<keyword evidence="3 9" id="KW-1133">Transmembrane helix</keyword>
<evidence type="ECO:0000256" key="6">
    <source>
        <dbReference type="ARBA" id="ARBA00023170"/>
    </source>
</evidence>
<dbReference type="GO" id="GO:0007214">
    <property type="term" value="P:gamma-aminobutyric acid signaling pathway"/>
    <property type="evidence" value="ECO:0007669"/>
    <property type="project" value="TreeGrafter"/>
</dbReference>
<dbReference type="EMBL" id="AMQN01000650">
    <property type="status" value="NOT_ANNOTATED_CDS"/>
    <property type="molecule type" value="Genomic_DNA"/>
</dbReference>
<dbReference type="InterPro" id="IPR017978">
    <property type="entry name" value="GPCR_3_C"/>
</dbReference>